<dbReference type="AlphaFoldDB" id="A0A6B8VBQ4"/>
<dbReference type="SFLD" id="SFLDF00027">
    <property type="entry name" value="p-type_atpase"/>
    <property type="match status" value="1"/>
</dbReference>
<dbReference type="Pfam" id="PF00122">
    <property type="entry name" value="E1-E2_ATPase"/>
    <property type="match status" value="1"/>
</dbReference>
<dbReference type="KEGG" id="ckw:CKALI_08665"/>
<dbReference type="Gene3D" id="3.40.50.1000">
    <property type="entry name" value="HAD superfamily/HAD-like"/>
    <property type="match status" value="1"/>
</dbReference>
<evidence type="ECO:0000313" key="8">
    <source>
        <dbReference type="EMBL" id="QGU02592.1"/>
    </source>
</evidence>
<evidence type="ECO:0000256" key="4">
    <source>
        <dbReference type="ARBA" id="ARBA00022989"/>
    </source>
</evidence>
<dbReference type="SUPFAM" id="SSF81665">
    <property type="entry name" value="Calcium ATPase, transmembrane domain M"/>
    <property type="match status" value="1"/>
</dbReference>
<keyword evidence="3" id="KW-1278">Translocase</keyword>
<dbReference type="SUPFAM" id="SSF56784">
    <property type="entry name" value="HAD-like"/>
    <property type="match status" value="1"/>
</dbReference>
<keyword evidence="2 6" id="KW-0812">Transmembrane</keyword>
<dbReference type="EMBL" id="CP046452">
    <property type="protein sequence ID" value="QGU02592.1"/>
    <property type="molecule type" value="Genomic_DNA"/>
</dbReference>
<keyword evidence="4 6" id="KW-1133">Transmembrane helix</keyword>
<accession>A0A6B8VBQ4</accession>
<dbReference type="InterPro" id="IPR023298">
    <property type="entry name" value="ATPase_P-typ_TM_dom_sf"/>
</dbReference>
<dbReference type="Gene3D" id="3.40.1110.10">
    <property type="entry name" value="Calcium-transporting ATPase, cytoplasmic domain N"/>
    <property type="match status" value="1"/>
</dbReference>
<keyword evidence="9" id="KW-1185">Reference proteome</keyword>
<feature type="transmembrane region" description="Helical" evidence="6">
    <location>
        <begin position="49"/>
        <end position="74"/>
    </location>
</feature>
<dbReference type="PROSITE" id="PS00154">
    <property type="entry name" value="ATPASE_E1_E2"/>
    <property type="match status" value="1"/>
</dbReference>
<name>A0A6B8VBQ4_9CORY</name>
<feature type="transmembrane region" description="Helical" evidence="6">
    <location>
        <begin position="740"/>
        <end position="762"/>
    </location>
</feature>
<keyword evidence="5 6" id="KW-0472">Membrane</keyword>
<feature type="transmembrane region" description="Helical" evidence="6">
    <location>
        <begin position="214"/>
        <end position="232"/>
    </location>
</feature>
<dbReference type="Pfam" id="PF00702">
    <property type="entry name" value="Hydrolase"/>
    <property type="match status" value="1"/>
</dbReference>
<dbReference type="NCBIfam" id="TIGR01494">
    <property type="entry name" value="ATPase_P-type"/>
    <property type="match status" value="2"/>
</dbReference>
<evidence type="ECO:0000313" key="9">
    <source>
        <dbReference type="Proteomes" id="UP000427071"/>
    </source>
</evidence>
<feature type="domain" description="P-type ATPase A" evidence="7">
    <location>
        <begin position="100"/>
        <end position="195"/>
    </location>
</feature>
<dbReference type="InterPro" id="IPR018303">
    <property type="entry name" value="ATPase_P-typ_P_site"/>
</dbReference>
<dbReference type="PRINTS" id="PR00120">
    <property type="entry name" value="HATPASE"/>
</dbReference>
<evidence type="ECO:0000256" key="2">
    <source>
        <dbReference type="ARBA" id="ARBA00022692"/>
    </source>
</evidence>
<feature type="transmembrane region" description="Helical" evidence="6">
    <location>
        <begin position="708"/>
        <end position="728"/>
    </location>
</feature>
<dbReference type="InterPro" id="IPR044492">
    <property type="entry name" value="P_typ_ATPase_HD_dom"/>
</dbReference>
<feature type="transmembrane region" description="Helical" evidence="6">
    <location>
        <begin position="611"/>
        <end position="633"/>
    </location>
</feature>
<feature type="transmembrane region" description="Helical" evidence="6">
    <location>
        <begin position="645"/>
        <end position="666"/>
    </location>
</feature>
<dbReference type="PANTHER" id="PTHR42861">
    <property type="entry name" value="CALCIUM-TRANSPORTING ATPASE"/>
    <property type="match status" value="1"/>
</dbReference>
<evidence type="ECO:0000256" key="5">
    <source>
        <dbReference type="ARBA" id="ARBA00023136"/>
    </source>
</evidence>
<dbReference type="SUPFAM" id="SSF81653">
    <property type="entry name" value="Calcium ATPase, transduction domain A"/>
    <property type="match status" value="1"/>
</dbReference>
<organism evidence="8 9">
    <name type="scientific">Corynebacterium kalinowskii</name>
    <dbReference type="NCBI Taxonomy" id="2675216"/>
    <lineage>
        <taxon>Bacteria</taxon>
        <taxon>Bacillati</taxon>
        <taxon>Actinomycetota</taxon>
        <taxon>Actinomycetes</taxon>
        <taxon>Mycobacteriales</taxon>
        <taxon>Corynebacteriaceae</taxon>
        <taxon>Corynebacterium</taxon>
    </lineage>
</organism>
<reference evidence="9" key="1">
    <citation type="submission" date="2019-11" db="EMBL/GenBank/DDBJ databases">
        <title>Complete genome sequence of Corynebacterium kalinowskii 1959, a novel Corynebacterium species isolated from soil of a small paddock in Vilsendorf, Germany.</title>
        <authorList>
            <person name="Schaffert L."/>
            <person name="Ruwe M."/>
            <person name="Milse J."/>
            <person name="Hanuschka K."/>
            <person name="Ortseifen V."/>
            <person name="Droste J."/>
            <person name="Brandt D."/>
            <person name="Schlueter L."/>
            <person name="Kutter Y."/>
            <person name="Vinke S."/>
            <person name="Viehoefer P."/>
            <person name="Jacob L."/>
            <person name="Luebke N.-C."/>
            <person name="Schulte-Berndt E."/>
            <person name="Hain C."/>
            <person name="Linder M."/>
            <person name="Schmidt P."/>
            <person name="Wollenschlaeger L."/>
            <person name="Luttermann T."/>
            <person name="Thieme E."/>
            <person name="Hassa J."/>
            <person name="Haak M."/>
            <person name="Wittchen M."/>
            <person name="Mentz A."/>
            <person name="Persicke M."/>
            <person name="Busche T."/>
            <person name="Ruckert C."/>
        </authorList>
    </citation>
    <scope>NUCLEOTIDE SEQUENCE [LARGE SCALE GENOMIC DNA]</scope>
    <source>
        <strain evidence="9">1959</strain>
    </source>
</reference>
<dbReference type="InterPro" id="IPR023214">
    <property type="entry name" value="HAD_sf"/>
</dbReference>
<sequence length="775" mass="82492">MSFVTPPHGLSLTEVSDRRGLGQVNVVTRKTGRTVGQIVRANVFTRINAILAVLFAIVMVTGSWINGAFGLLIIANSSIGIIQEVRAKRTLDRLSILGETKPRVIRDGVSVQVAQGEIVLDDLIELGAGDQLVVDGVIRSAAELKVDESMLTGESDPVVKRDGDKVLSGSFVVAGEGTYQATAIGPDAYAAKLIAAAGAFSLTDSELQRGIDKILKIISWLLIPTGALTIWTQLGRTEAPLNEAILAMVAALVPMVPEGLVLMTSIAFAVGVVRLGRRQALVNELAAIEMLARVDVVCLDKTGTLTENRMDLLRVEKLANLDIEPEAVLRAMVAADNRPNDTMRAIGEGVAGETAWQVERAEPFDSARKWSGVDLGPRGSWVLGAPDMLCSDPSVLERVAADSDNGLRVLLLGQVPSLDDVTLATVTPVAKVVLQQKVRADAAATLQFFTREDMAVKVISGDNAVSVGAVARQVGIEGEIVDARNLKPGDVLSAAVFGRVNPGQKRDMVEELQRAGHCVAMTGDGVNDVLALKAADIGVSMGSGAPASRSVAQVVLLDNSFATLPHVVAEGRRVIGNIERVANLFLTKTIYSLVLAAVMGIWGLAYPFQPIHVTMIGWFTIGIPAFVLSLGPNTERARGGFVRRVLGLAVPFGLLIAAFTIGFWVWHYPTELGGVEHRQVSTATLAVLLTMAMWVLGVVARPLTWWKIALIGAGAAGYLAIFLIPVLQRWLLLDASNGQLLVDALLTGLAGAAAIELVRLLSPSTQSWLLRRLRS</sequence>
<feature type="transmembrane region" description="Helical" evidence="6">
    <location>
        <begin position="581"/>
        <end position="605"/>
    </location>
</feature>
<dbReference type="SFLD" id="SFLDS00003">
    <property type="entry name" value="Haloacid_Dehalogenase"/>
    <property type="match status" value="1"/>
</dbReference>
<protein>
    <submittedName>
        <fullName evidence="8">Calcium-transporting ATPase 1</fullName>
    </submittedName>
</protein>
<proteinExistence type="predicted"/>
<dbReference type="GO" id="GO:0005524">
    <property type="term" value="F:ATP binding"/>
    <property type="evidence" value="ECO:0007669"/>
    <property type="project" value="InterPro"/>
</dbReference>
<dbReference type="InterPro" id="IPR008250">
    <property type="entry name" value="ATPase_P-typ_transduc_dom_A_sf"/>
</dbReference>
<dbReference type="Gene3D" id="2.70.150.10">
    <property type="entry name" value="Calcium-transporting ATPase, cytoplasmic transduction domain A"/>
    <property type="match status" value="1"/>
</dbReference>
<dbReference type="GO" id="GO:0016887">
    <property type="term" value="F:ATP hydrolysis activity"/>
    <property type="evidence" value="ECO:0007669"/>
    <property type="project" value="InterPro"/>
</dbReference>
<dbReference type="InterPro" id="IPR036412">
    <property type="entry name" value="HAD-like_sf"/>
</dbReference>
<dbReference type="InterPro" id="IPR059000">
    <property type="entry name" value="ATPase_P-type_domA"/>
</dbReference>
<comment type="subcellular location">
    <subcellularLocation>
        <location evidence="1">Cell membrane</location>
        <topology evidence="1">Multi-pass membrane protein</topology>
    </subcellularLocation>
</comment>
<evidence type="ECO:0000259" key="7">
    <source>
        <dbReference type="Pfam" id="PF00122"/>
    </source>
</evidence>
<dbReference type="GO" id="GO:0005886">
    <property type="term" value="C:plasma membrane"/>
    <property type="evidence" value="ECO:0007669"/>
    <property type="project" value="UniProtKB-SubCell"/>
</dbReference>
<dbReference type="InterPro" id="IPR001757">
    <property type="entry name" value="P_typ_ATPase"/>
</dbReference>
<dbReference type="Proteomes" id="UP000427071">
    <property type="component" value="Chromosome"/>
</dbReference>
<feature type="transmembrane region" description="Helical" evidence="6">
    <location>
        <begin position="678"/>
        <end position="696"/>
    </location>
</feature>
<dbReference type="SFLD" id="SFLDG00002">
    <property type="entry name" value="C1.7:_P-type_atpase_like"/>
    <property type="match status" value="1"/>
</dbReference>
<feature type="transmembrane region" description="Helical" evidence="6">
    <location>
        <begin position="244"/>
        <end position="273"/>
    </location>
</feature>
<dbReference type="Gene3D" id="1.20.1110.10">
    <property type="entry name" value="Calcium-transporting ATPase, transmembrane domain"/>
    <property type="match status" value="1"/>
</dbReference>
<dbReference type="PRINTS" id="PR00119">
    <property type="entry name" value="CATATPASE"/>
</dbReference>
<evidence type="ECO:0000256" key="3">
    <source>
        <dbReference type="ARBA" id="ARBA00022967"/>
    </source>
</evidence>
<dbReference type="InterPro" id="IPR023299">
    <property type="entry name" value="ATPase_P-typ_cyto_dom_N"/>
</dbReference>
<dbReference type="RefSeq" id="WP_156192947.1">
    <property type="nucleotide sequence ID" value="NZ_CP046452.1"/>
</dbReference>
<evidence type="ECO:0000256" key="6">
    <source>
        <dbReference type="SAM" id="Phobius"/>
    </source>
</evidence>
<gene>
    <name evidence="8" type="ORF">CKALI_08665</name>
</gene>
<evidence type="ECO:0000256" key="1">
    <source>
        <dbReference type="ARBA" id="ARBA00004651"/>
    </source>
</evidence>